<reference evidence="2 3" key="1">
    <citation type="submission" date="2024-09" db="EMBL/GenBank/DDBJ databases">
        <title>Chromosome-scale assembly of Riccia fluitans.</title>
        <authorList>
            <person name="Paukszto L."/>
            <person name="Sawicki J."/>
            <person name="Karawczyk K."/>
            <person name="Piernik-Szablinska J."/>
            <person name="Szczecinska M."/>
            <person name="Mazdziarz M."/>
        </authorList>
    </citation>
    <scope>NUCLEOTIDE SEQUENCE [LARGE SCALE GENOMIC DNA]</scope>
    <source>
        <strain evidence="2">Rf_01</strain>
        <tissue evidence="2">Aerial parts of the thallus</tissue>
    </source>
</reference>
<gene>
    <name evidence="2" type="ORF">R1flu_003318</name>
</gene>
<evidence type="ECO:0000313" key="3">
    <source>
        <dbReference type="Proteomes" id="UP001605036"/>
    </source>
</evidence>
<dbReference type="AlphaFoldDB" id="A0ABD1Y8N8"/>
<dbReference type="Proteomes" id="UP001605036">
    <property type="component" value="Unassembled WGS sequence"/>
</dbReference>
<comment type="caution">
    <text evidence="2">The sequence shown here is derived from an EMBL/GenBank/DDBJ whole genome shotgun (WGS) entry which is preliminary data.</text>
</comment>
<organism evidence="2 3">
    <name type="scientific">Riccia fluitans</name>
    <dbReference type="NCBI Taxonomy" id="41844"/>
    <lineage>
        <taxon>Eukaryota</taxon>
        <taxon>Viridiplantae</taxon>
        <taxon>Streptophyta</taxon>
        <taxon>Embryophyta</taxon>
        <taxon>Marchantiophyta</taxon>
        <taxon>Marchantiopsida</taxon>
        <taxon>Marchantiidae</taxon>
        <taxon>Marchantiales</taxon>
        <taxon>Ricciaceae</taxon>
        <taxon>Riccia</taxon>
    </lineage>
</organism>
<keyword evidence="3" id="KW-1185">Reference proteome</keyword>
<evidence type="ECO:0000313" key="2">
    <source>
        <dbReference type="EMBL" id="KAL2623113.1"/>
    </source>
</evidence>
<proteinExistence type="predicted"/>
<evidence type="ECO:0000256" key="1">
    <source>
        <dbReference type="SAM" id="MobiDB-lite"/>
    </source>
</evidence>
<dbReference type="EMBL" id="JBHFFA010000006">
    <property type="protein sequence ID" value="KAL2623113.1"/>
    <property type="molecule type" value="Genomic_DNA"/>
</dbReference>
<sequence length="134" mass="14174">MQKACTLPRRLDRVCRSTLPRTNWIRLDKSATMAVDYAMSMAELGSGNTLEGGWWSATNAGLPGRPMGVGCQAAEQGGVHEPGCYASMSDRPQIGGRSPTEGGGDQEGLLSTYGSKDGALSQDAAENTLEWGLH</sequence>
<name>A0ABD1Y8N8_9MARC</name>
<protein>
    <submittedName>
        <fullName evidence="2">Uncharacterized protein</fullName>
    </submittedName>
</protein>
<accession>A0ABD1Y8N8</accession>
<feature type="region of interest" description="Disordered" evidence="1">
    <location>
        <begin position="80"/>
        <end position="121"/>
    </location>
</feature>